<comment type="similarity">
    <text evidence="2 9">Belongs to the SPC25 family.</text>
</comment>
<evidence type="ECO:0000313" key="13">
    <source>
        <dbReference type="Proteomes" id="UP000232323"/>
    </source>
</evidence>
<evidence type="ECO:0000256" key="8">
    <source>
        <dbReference type="ARBA" id="ARBA00023328"/>
    </source>
</evidence>
<gene>
    <name evidence="12" type="ORF">CEUSTIGMA_g6897.t1</name>
</gene>
<comment type="caution">
    <text evidence="12">The sequence shown here is derived from an EMBL/GenBank/DDBJ whole genome shotgun (WGS) entry which is preliminary data.</text>
</comment>
<name>A0A250X8R5_9CHLO</name>
<keyword evidence="7 9" id="KW-0131">Cell cycle</keyword>
<evidence type="ECO:0000259" key="11">
    <source>
        <dbReference type="Pfam" id="PF08234"/>
    </source>
</evidence>
<proteinExistence type="inferred from homology"/>
<dbReference type="FunFam" id="3.30.457.50:FF:000001">
    <property type="entry name" value="Probable kinetochore protein spc25"/>
    <property type="match status" value="1"/>
</dbReference>
<dbReference type="InterPro" id="IPR013255">
    <property type="entry name" value="Spc25_C"/>
</dbReference>
<evidence type="ECO:0000256" key="1">
    <source>
        <dbReference type="ARBA" id="ARBA00004584"/>
    </source>
</evidence>
<evidence type="ECO:0000256" key="4">
    <source>
        <dbReference type="ARBA" id="ARBA00022618"/>
    </source>
</evidence>
<keyword evidence="6 10" id="KW-0175">Coiled coil</keyword>
<dbReference type="GO" id="GO:0007059">
    <property type="term" value="P:chromosome segregation"/>
    <property type="evidence" value="ECO:0007669"/>
    <property type="project" value="InterPro"/>
</dbReference>
<comment type="subunit">
    <text evidence="9">Component of the NDC80 complex.</text>
</comment>
<evidence type="ECO:0000313" key="12">
    <source>
        <dbReference type="EMBL" id="GAX79456.1"/>
    </source>
</evidence>
<sequence>MLDLRELERELSSTKNTVDTWAKQAEDCGVSIRDAYHMHSNDQSVKVSTLQARQLELADTAKSVKERLEREEREAAEARQVISFRQEEELVQRHKLQALQEELSQKEQACLALESAADLDESIVQKKISALKRALSLYSSRLGLEFKQGPDELHLHFTQVDQSQPQRSFMVGVKVHDDKSYEVTKCSPPVRALGDLVQVLNQTNDFSEFVKAIRQEFVKSINVHGV</sequence>
<keyword evidence="9" id="KW-0539">Nucleus</keyword>
<keyword evidence="13" id="KW-1185">Reference proteome</keyword>
<organism evidence="12 13">
    <name type="scientific">Chlamydomonas eustigma</name>
    <dbReference type="NCBI Taxonomy" id="1157962"/>
    <lineage>
        <taxon>Eukaryota</taxon>
        <taxon>Viridiplantae</taxon>
        <taxon>Chlorophyta</taxon>
        <taxon>core chlorophytes</taxon>
        <taxon>Chlorophyceae</taxon>
        <taxon>CS clade</taxon>
        <taxon>Chlamydomonadales</taxon>
        <taxon>Chlamydomonadaceae</taxon>
        <taxon>Chlamydomonas</taxon>
    </lineage>
</organism>
<reference evidence="12 13" key="1">
    <citation type="submission" date="2017-08" db="EMBL/GenBank/DDBJ databases">
        <title>Acidophilic green algal genome provides insights into adaptation to an acidic environment.</title>
        <authorList>
            <person name="Hirooka S."/>
            <person name="Hirose Y."/>
            <person name="Kanesaki Y."/>
            <person name="Higuchi S."/>
            <person name="Fujiwara T."/>
            <person name="Onuma R."/>
            <person name="Era A."/>
            <person name="Ohbayashi R."/>
            <person name="Uzuka A."/>
            <person name="Nozaki H."/>
            <person name="Yoshikawa H."/>
            <person name="Miyagishima S.Y."/>
        </authorList>
    </citation>
    <scope>NUCLEOTIDE SEQUENCE [LARGE SCALE GENOMIC DNA]</scope>
    <source>
        <strain evidence="12 13">NIES-2499</strain>
    </source>
</reference>
<dbReference type="InterPro" id="IPR045143">
    <property type="entry name" value="Spc25"/>
</dbReference>
<evidence type="ECO:0000256" key="3">
    <source>
        <dbReference type="ARBA" id="ARBA00022454"/>
    </source>
</evidence>
<keyword evidence="3 9" id="KW-0158">Chromosome</keyword>
<dbReference type="PANTHER" id="PTHR14281">
    <property type="entry name" value="KINETOCHORE PROTEIN SPC25-RELATED"/>
    <property type="match status" value="1"/>
</dbReference>
<dbReference type="GO" id="GO:0031262">
    <property type="term" value="C:Ndc80 complex"/>
    <property type="evidence" value="ECO:0007669"/>
    <property type="project" value="InterPro"/>
</dbReference>
<evidence type="ECO:0000256" key="7">
    <source>
        <dbReference type="ARBA" id="ARBA00023306"/>
    </source>
</evidence>
<keyword evidence="5 9" id="KW-0498">Mitosis</keyword>
<dbReference type="Pfam" id="PF08234">
    <property type="entry name" value="Spindle_Spc25"/>
    <property type="match status" value="1"/>
</dbReference>
<dbReference type="Proteomes" id="UP000232323">
    <property type="component" value="Unassembled WGS sequence"/>
</dbReference>
<feature type="domain" description="Chromosome segregation protein Spc25 C-terminal" evidence="11">
    <location>
        <begin position="149"/>
        <end position="218"/>
    </location>
</feature>
<dbReference type="CDD" id="cd23784">
    <property type="entry name" value="RWD_Spc25"/>
    <property type="match status" value="1"/>
</dbReference>
<dbReference type="Gene3D" id="3.30.457.50">
    <property type="entry name" value="Chromosome segregation protein Spc25"/>
    <property type="match status" value="1"/>
</dbReference>
<dbReference type="STRING" id="1157962.A0A250X8R5"/>
<evidence type="ECO:0000256" key="10">
    <source>
        <dbReference type="SAM" id="Coils"/>
    </source>
</evidence>
<evidence type="ECO:0000256" key="5">
    <source>
        <dbReference type="ARBA" id="ARBA00022776"/>
    </source>
</evidence>
<dbReference type="GO" id="GO:0051301">
    <property type="term" value="P:cell division"/>
    <property type="evidence" value="ECO:0007669"/>
    <property type="project" value="UniProtKB-UniRule"/>
</dbReference>
<dbReference type="PANTHER" id="PTHR14281:SF0">
    <property type="entry name" value="KINETOCHORE PROTEIN SPC25"/>
    <property type="match status" value="1"/>
</dbReference>
<dbReference type="GO" id="GO:0005634">
    <property type="term" value="C:nucleus"/>
    <property type="evidence" value="ECO:0007669"/>
    <property type="project" value="UniProtKB-SubCell"/>
</dbReference>
<keyword evidence="8 9" id="KW-0137">Centromere</keyword>
<dbReference type="OrthoDB" id="536533at2759"/>
<dbReference type="AlphaFoldDB" id="A0A250X8R5"/>
<evidence type="ECO:0000256" key="9">
    <source>
        <dbReference type="RuleBase" id="RU367150"/>
    </source>
</evidence>
<comment type="subcellular location">
    <subcellularLocation>
        <location evidence="1">Chromosome</location>
        <location evidence="1">Centromere</location>
    </subcellularLocation>
    <subcellularLocation>
        <location evidence="9">Nucleus</location>
    </subcellularLocation>
    <subcellularLocation>
        <location evidence="9">Chromosome</location>
        <location evidence="9">Centromere</location>
        <location evidence="9">Kinetochore</location>
    </subcellularLocation>
</comment>
<feature type="coiled-coil region" evidence="10">
    <location>
        <begin position="54"/>
        <end position="116"/>
    </location>
</feature>
<comment type="function">
    <text evidence="9">Acts as a component of the essential kinetochore-associated NDC80 complex, which is required for chromosome segregation and spindle checkpoint activity.</text>
</comment>
<dbReference type="EMBL" id="BEGY01000042">
    <property type="protein sequence ID" value="GAX79456.1"/>
    <property type="molecule type" value="Genomic_DNA"/>
</dbReference>
<evidence type="ECO:0000256" key="2">
    <source>
        <dbReference type="ARBA" id="ARBA00006379"/>
    </source>
</evidence>
<protein>
    <recommendedName>
        <fullName evidence="9">Kinetochore protein SPC25</fullName>
    </recommendedName>
</protein>
<keyword evidence="9" id="KW-0995">Kinetochore</keyword>
<accession>A0A250X8R5</accession>
<keyword evidence="4 9" id="KW-0132">Cell division</keyword>
<evidence type="ECO:0000256" key="6">
    <source>
        <dbReference type="ARBA" id="ARBA00023054"/>
    </source>
</evidence>